<proteinExistence type="predicted"/>
<reference evidence="3" key="1">
    <citation type="submission" date="2020-07" db="EMBL/GenBank/DDBJ databases">
        <authorList>
            <person name="Nazaruddin N."/>
        </authorList>
    </citation>
    <scope>NUCLEOTIDE SEQUENCE</scope>
</reference>
<evidence type="ECO:0000256" key="1">
    <source>
        <dbReference type="SAM" id="MobiDB-lite"/>
    </source>
</evidence>
<dbReference type="PANTHER" id="PTHR46599">
    <property type="entry name" value="PIGGYBAC TRANSPOSABLE ELEMENT-DERIVED PROTEIN 4"/>
    <property type="match status" value="1"/>
</dbReference>
<gene>
    <name evidence="3" type="ORF">MHI_LOCUS614753</name>
</gene>
<evidence type="ECO:0000259" key="2">
    <source>
        <dbReference type="Pfam" id="PF13843"/>
    </source>
</evidence>
<dbReference type="PANTHER" id="PTHR46599:SF3">
    <property type="entry name" value="PIGGYBAC TRANSPOSABLE ELEMENT-DERIVED PROTEIN 4"/>
    <property type="match status" value="1"/>
</dbReference>
<dbReference type="InterPro" id="IPR029526">
    <property type="entry name" value="PGBD"/>
</dbReference>
<name>A0A6V7H8Z5_9HYME</name>
<accession>A0A6V7H8Z5</accession>
<feature type="region of interest" description="Disordered" evidence="1">
    <location>
        <begin position="1"/>
        <end position="22"/>
    </location>
</feature>
<sequence>MCSSFKEFVTRDDSDLDQTSDLSENYNGEIQETHQYVALISDSEDTEKNINDGTVGCRRRNKRPRSKNNFKQIIHAFNDQNSGMKGNLTPESTPLDAFQLFFSEELVSHIIEETNNYFKFVIENTSFKTHSRTNSWKDTSICEMYGFLAITILMPRMKKLTLNEYWSTDTIIKTSIFRKIMGRDRYI</sequence>
<evidence type="ECO:0000313" key="4">
    <source>
        <dbReference type="Proteomes" id="UP000752696"/>
    </source>
</evidence>
<keyword evidence="4" id="KW-1185">Reference proteome</keyword>
<dbReference type="Pfam" id="PF13843">
    <property type="entry name" value="DDE_Tnp_1_7"/>
    <property type="match status" value="1"/>
</dbReference>
<comment type="caution">
    <text evidence="3">The sequence shown here is derived from an EMBL/GenBank/DDBJ whole genome shotgun (WGS) entry which is preliminary data.</text>
</comment>
<dbReference type="Proteomes" id="UP000752696">
    <property type="component" value="Unassembled WGS sequence"/>
</dbReference>
<protein>
    <recommendedName>
        <fullName evidence="2">PiggyBac transposable element-derived protein domain-containing protein</fullName>
    </recommendedName>
</protein>
<dbReference type="EMBL" id="CAJDYZ010008971">
    <property type="protein sequence ID" value="CAD1476040.1"/>
    <property type="molecule type" value="Genomic_DNA"/>
</dbReference>
<dbReference type="AlphaFoldDB" id="A0A6V7H8Z5"/>
<dbReference type="OrthoDB" id="8191242at2759"/>
<feature type="domain" description="PiggyBac transposable element-derived protein" evidence="2">
    <location>
        <begin position="93"/>
        <end position="186"/>
    </location>
</feature>
<feature type="non-terminal residue" evidence="3">
    <location>
        <position position="1"/>
    </location>
</feature>
<organism evidence="3 4">
    <name type="scientific">Heterotrigona itama</name>
    <dbReference type="NCBI Taxonomy" id="395501"/>
    <lineage>
        <taxon>Eukaryota</taxon>
        <taxon>Metazoa</taxon>
        <taxon>Ecdysozoa</taxon>
        <taxon>Arthropoda</taxon>
        <taxon>Hexapoda</taxon>
        <taxon>Insecta</taxon>
        <taxon>Pterygota</taxon>
        <taxon>Neoptera</taxon>
        <taxon>Endopterygota</taxon>
        <taxon>Hymenoptera</taxon>
        <taxon>Apocrita</taxon>
        <taxon>Aculeata</taxon>
        <taxon>Apoidea</taxon>
        <taxon>Anthophila</taxon>
        <taxon>Apidae</taxon>
        <taxon>Heterotrigona</taxon>
    </lineage>
</organism>
<evidence type="ECO:0000313" key="3">
    <source>
        <dbReference type="EMBL" id="CAD1476040.1"/>
    </source>
</evidence>